<dbReference type="PANTHER" id="PTHR48081:SF30">
    <property type="entry name" value="ACETYL-HYDROLASE LIPR-RELATED"/>
    <property type="match status" value="1"/>
</dbReference>
<feature type="domain" description="Alpha/beta hydrolase fold-3" evidence="5">
    <location>
        <begin position="174"/>
        <end position="336"/>
    </location>
</feature>
<evidence type="ECO:0000256" key="1">
    <source>
        <dbReference type="ARBA" id="ARBA00010515"/>
    </source>
</evidence>
<comment type="caution">
    <text evidence="6">The sequence shown here is derived from an EMBL/GenBank/DDBJ whole genome shotgun (WGS) entry which is preliminary data.</text>
</comment>
<accession>A0A418WBG4</accession>
<dbReference type="EMBL" id="QYUK01000011">
    <property type="protein sequence ID" value="RJF87340.1"/>
    <property type="molecule type" value="Genomic_DNA"/>
</dbReference>
<dbReference type="GO" id="GO:0004806">
    <property type="term" value="F:triacylglycerol lipase activity"/>
    <property type="evidence" value="ECO:0007669"/>
    <property type="project" value="TreeGrafter"/>
</dbReference>
<keyword evidence="7" id="KW-1185">Reference proteome</keyword>
<dbReference type="Pfam" id="PF07859">
    <property type="entry name" value="Abhydrolase_3"/>
    <property type="match status" value="1"/>
</dbReference>
<evidence type="ECO:0000256" key="2">
    <source>
        <dbReference type="ARBA" id="ARBA00022801"/>
    </source>
</evidence>
<comment type="similarity">
    <text evidence="1">Belongs to the 'GDXG' lipolytic enzyme family.</text>
</comment>
<feature type="region of interest" description="Disordered" evidence="4">
    <location>
        <begin position="38"/>
        <end position="128"/>
    </location>
</feature>
<dbReference type="PANTHER" id="PTHR48081">
    <property type="entry name" value="AB HYDROLASE SUPERFAMILY PROTEIN C4A8.06C"/>
    <property type="match status" value="1"/>
</dbReference>
<dbReference type="InterPro" id="IPR029058">
    <property type="entry name" value="AB_hydrolase_fold"/>
</dbReference>
<sequence length="362" mass="38095">MGKAAAEAGGGAGDEDGLAGQRLCRIERRHGHKFPRFLLRNALAPSQKAKQGCSWPKKPTKGREKHEHAGACGNQGGAGRHPRPCGTGGRGNPPALRATGRTPDRGGSDASRGGRSGRHRRRILDPAGCGHRCGDSLSPWRRLLPGLAQHPSPAGARPRPRRPGLRPGGRLSPGPEHPFPAAVEDAVAAYRHLIGRGIEPRRICIAGDSAGGGLTIATMLALRDQNLPLPGAGFCISPWVELANNLPSMAAKNDVDPMVTKPRLDQMAAIYALDRPLSTPLLSPLHAGMTGLPPVLIHVGSAETLLDDSVRLAGVLGAAAVETRLEIWPEMIHVWHFFAGMLSEGRDAITSAGAWIGSKIAA</sequence>
<evidence type="ECO:0000256" key="4">
    <source>
        <dbReference type="SAM" id="MobiDB-lite"/>
    </source>
</evidence>
<feature type="active site" evidence="3">
    <location>
        <position position="209"/>
    </location>
</feature>
<reference evidence="6 7" key="1">
    <citation type="submission" date="2018-09" db="EMBL/GenBank/DDBJ databases">
        <authorList>
            <person name="Zhu H."/>
        </authorList>
    </citation>
    <scope>NUCLEOTIDE SEQUENCE [LARGE SCALE GENOMIC DNA]</scope>
    <source>
        <strain evidence="6 7">K1W22B-8</strain>
    </source>
</reference>
<proteinExistence type="inferred from homology"/>
<dbReference type="AlphaFoldDB" id="A0A418WBG4"/>
<dbReference type="InterPro" id="IPR033140">
    <property type="entry name" value="Lipase_GDXG_put_SER_AS"/>
</dbReference>
<dbReference type="PROSITE" id="PS01174">
    <property type="entry name" value="LIPASE_GDXG_SER"/>
    <property type="match status" value="1"/>
</dbReference>
<protein>
    <submittedName>
        <fullName evidence="6">Alpha/beta hydrolase</fullName>
    </submittedName>
</protein>
<evidence type="ECO:0000313" key="6">
    <source>
        <dbReference type="EMBL" id="RJF87340.1"/>
    </source>
</evidence>
<dbReference type="Proteomes" id="UP000284605">
    <property type="component" value="Unassembled WGS sequence"/>
</dbReference>
<organism evidence="6 7">
    <name type="scientific">Oleomonas cavernae</name>
    <dbReference type="NCBI Taxonomy" id="2320859"/>
    <lineage>
        <taxon>Bacteria</taxon>
        <taxon>Pseudomonadati</taxon>
        <taxon>Pseudomonadota</taxon>
        <taxon>Alphaproteobacteria</taxon>
        <taxon>Acetobacterales</taxon>
        <taxon>Acetobacteraceae</taxon>
        <taxon>Oleomonas</taxon>
    </lineage>
</organism>
<evidence type="ECO:0000259" key="5">
    <source>
        <dbReference type="Pfam" id="PF07859"/>
    </source>
</evidence>
<dbReference type="InterPro" id="IPR013094">
    <property type="entry name" value="AB_hydrolase_3"/>
</dbReference>
<keyword evidence="2 6" id="KW-0378">Hydrolase</keyword>
<evidence type="ECO:0000313" key="7">
    <source>
        <dbReference type="Proteomes" id="UP000284605"/>
    </source>
</evidence>
<dbReference type="InterPro" id="IPR050300">
    <property type="entry name" value="GDXG_lipolytic_enzyme"/>
</dbReference>
<gene>
    <name evidence="6" type="ORF">D3874_10135</name>
</gene>
<evidence type="ECO:0000256" key="3">
    <source>
        <dbReference type="PROSITE-ProRule" id="PRU10038"/>
    </source>
</evidence>
<feature type="region of interest" description="Disordered" evidence="4">
    <location>
        <begin position="144"/>
        <end position="180"/>
    </location>
</feature>
<name>A0A418WBG4_9PROT</name>
<dbReference type="SUPFAM" id="SSF53474">
    <property type="entry name" value="alpha/beta-Hydrolases"/>
    <property type="match status" value="1"/>
</dbReference>
<dbReference type="Gene3D" id="3.40.50.1820">
    <property type="entry name" value="alpha/beta hydrolase"/>
    <property type="match status" value="1"/>
</dbReference>